<organism evidence="9 10">
    <name type="scientific">Reticulomyxa filosa</name>
    <dbReference type="NCBI Taxonomy" id="46433"/>
    <lineage>
        <taxon>Eukaryota</taxon>
        <taxon>Sar</taxon>
        <taxon>Rhizaria</taxon>
        <taxon>Retaria</taxon>
        <taxon>Foraminifera</taxon>
        <taxon>Monothalamids</taxon>
        <taxon>Reticulomyxidae</taxon>
        <taxon>Reticulomyxa</taxon>
    </lineage>
</organism>
<dbReference type="Gene3D" id="1.10.357.140">
    <property type="entry name" value="UbiA prenyltransferase"/>
    <property type="match status" value="1"/>
</dbReference>
<dbReference type="AlphaFoldDB" id="X6N7S3"/>
<name>X6N7S3_RETFI</name>
<keyword evidence="6 8" id="KW-1133">Transmembrane helix</keyword>
<evidence type="ECO:0000256" key="4">
    <source>
        <dbReference type="ARBA" id="ARBA00022679"/>
    </source>
</evidence>
<comment type="pathway">
    <text evidence="2">Quinol/quinone metabolism; menaquinone biosynthesis.</text>
</comment>
<keyword evidence="5 8" id="KW-0812">Transmembrane</keyword>
<dbReference type="EMBL" id="ASPP01011166">
    <property type="protein sequence ID" value="ETO21948.1"/>
    <property type="molecule type" value="Genomic_DNA"/>
</dbReference>
<dbReference type="InterPro" id="IPR044878">
    <property type="entry name" value="UbiA_sf"/>
</dbReference>
<feature type="transmembrane region" description="Helical" evidence="8">
    <location>
        <begin position="219"/>
        <end position="237"/>
    </location>
</feature>
<accession>X6N7S3</accession>
<feature type="transmembrane region" description="Helical" evidence="8">
    <location>
        <begin position="350"/>
        <end position="367"/>
    </location>
</feature>
<evidence type="ECO:0000313" key="9">
    <source>
        <dbReference type="EMBL" id="ETO21948.1"/>
    </source>
</evidence>
<dbReference type="InterPro" id="IPR026046">
    <property type="entry name" value="UBIAD1"/>
</dbReference>
<comment type="caution">
    <text evidence="9">The sequence shown here is derived from an EMBL/GenBank/DDBJ whole genome shotgun (WGS) entry which is preliminary data.</text>
</comment>
<evidence type="ECO:0008006" key="11">
    <source>
        <dbReference type="Google" id="ProtNLM"/>
    </source>
</evidence>
<proteinExistence type="predicted"/>
<keyword evidence="4" id="KW-0808">Transferase</keyword>
<dbReference type="UniPathway" id="UPA00079"/>
<dbReference type="GO" id="GO:0042371">
    <property type="term" value="P:vitamin K biosynthetic process"/>
    <property type="evidence" value="ECO:0007669"/>
    <property type="project" value="TreeGrafter"/>
</dbReference>
<reference evidence="9 10" key="1">
    <citation type="journal article" date="2013" name="Curr. Biol.">
        <title>The Genome of the Foraminiferan Reticulomyxa filosa.</title>
        <authorList>
            <person name="Glockner G."/>
            <person name="Hulsmann N."/>
            <person name="Schleicher M."/>
            <person name="Noegel A.A."/>
            <person name="Eichinger L."/>
            <person name="Gallinger C."/>
            <person name="Pawlowski J."/>
            <person name="Sierra R."/>
            <person name="Euteneuer U."/>
            <person name="Pillet L."/>
            <person name="Moustafa A."/>
            <person name="Platzer M."/>
            <person name="Groth M."/>
            <person name="Szafranski K."/>
            <person name="Schliwa M."/>
        </authorList>
    </citation>
    <scope>NUCLEOTIDE SEQUENCE [LARGE SCALE GENOMIC DNA]</scope>
</reference>
<keyword evidence="7 8" id="KW-0472">Membrane</keyword>
<feature type="transmembrane region" description="Helical" evidence="8">
    <location>
        <begin position="319"/>
        <end position="338"/>
    </location>
</feature>
<dbReference type="Pfam" id="PF01040">
    <property type="entry name" value="UbiA"/>
    <property type="match status" value="1"/>
</dbReference>
<feature type="transmembrane region" description="Helical" evidence="8">
    <location>
        <begin position="249"/>
        <end position="274"/>
    </location>
</feature>
<keyword evidence="10" id="KW-1185">Reference proteome</keyword>
<keyword evidence="3" id="KW-0474">Menaquinone biosynthesis</keyword>
<dbReference type="GO" id="GO:0016020">
    <property type="term" value="C:membrane"/>
    <property type="evidence" value="ECO:0007669"/>
    <property type="project" value="UniProtKB-SubCell"/>
</dbReference>
<gene>
    <name evidence="9" type="ORF">RFI_15256</name>
</gene>
<evidence type="ECO:0000256" key="8">
    <source>
        <dbReference type="SAM" id="Phobius"/>
    </source>
</evidence>
<feature type="transmembrane region" description="Helical" evidence="8">
    <location>
        <begin position="161"/>
        <end position="181"/>
    </location>
</feature>
<sequence>MSINVCDGVAAYFLNVAFFTFCYEVMLLPFVTEIDLIYRLAKKKKQSNKIMSKMSKENEAYSSSSSLKEKGRALMELGRLKFLAYSPIMYSIGAVVSCLSDGKPFQVKEYFIGIAVVYGLHAMTHFFNEYVDFDTDTINAAASPWTGGSQVLVKGLLPRKIALYAGLILIASVGVFVMYTFHAVSYHIYAVYVAVSGMILAGQYSLPPIRASRRCMGELWVTLVLNFLCPLESYLLQHSGDGSPFPSHVFWKCLIPIGKFVCFVYASTCLFFYWKKKKIVGIVEYVRMMVMNMNDIQADKAVNKITLPVFLGLNTSAKVHNVGMAFSYFILAVLYLFWNENEHGKSGIPTTVFVLLLLTLPFAYHYSRLVHVRPFRYELPFYASQHNCACMLAVYLGIVLDGIFNLHPNHKSRFELFFSQQYAACFLFPLVVLIPSLPVLLNNIRRAKFD</sequence>
<feature type="transmembrane region" description="Helical" evidence="8">
    <location>
        <begin position="420"/>
        <end position="441"/>
    </location>
</feature>
<evidence type="ECO:0000256" key="1">
    <source>
        <dbReference type="ARBA" id="ARBA00004141"/>
    </source>
</evidence>
<evidence type="ECO:0000256" key="2">
    <source>
        <dbReference type="ARBA" id="ARBA00004863"/>
    </source>
</evidence>
<dbReference type="Proteomes" id="UP000023152">
    <property type="component" value="Unassembled WGS sequence"/>
</dbReference>
<comment type="subcellular location">
    <subcellularLocation>
        <location evidence="1">Membrane</location>
        <topology evidence="1">Multi-pass membrane protein</topology>
    </subcellularLocation>
</comment>
<feature type="transmembrane region" description="Helical" evidence="8">
    <location>
        <begin position="187"/>
        <end position="207"/>
    </location>
</feature>
<feature type="transmembrane region" description="Helical" evidence="8">
    <location>
        <begin position="379"/>
        <end position="400"/>
    </location>
</feature>
<dbReference type="GO" id="GO:0004659">
    <property type="term" value="F:prenyltransferase activity"/>
    <property type="evidence" value="ECO:0007669"/>
    <property type="project" value="InterPro"/>
</dbReference>
<dbReference type="PANTHER" id="PTHR13929">
    <property type="entry name" value="1,4-DIHYDROXY-2-NAPHTHOATE OCTAPRENYLTRANSFERASE"/>
    <property type="match status" value="1"/>
</dbReference>
<evidence type="ECO:0000313" key="10">
    <source>
        <dbReference type="Proteomes" id="UP000023152"/>
    </source>
</evidence>
<feature type="transmembrane region" description="Helical" evidence="8">
    <location>
        <begin position="12"/>
        <end position="38"/>
    </location>
</feature>
<evidence type="ECO:0000256" key="3">
    <source>
        <dbReference type="ARBA" id="ARBA00022428"/>
    </source>
</evidence>
<dbReference type="GO" id="GO:0009234">
    <property type="term" value="P:menaquinone biosynthetic process"/>
    <property type="evidence" value="ECO:0007669"/>
    <property type="project" value="UniProtKB-UniPathway"/>
</dbReference>
<dbReference type="PANTHER" id="PTHR13929:SF0">
    <property type="entry name" value="UBIA PRENYLTRANSFERASE DOMAIN-CONTAINING PROTEIN 1"/>
    <property type="match status" value="1"/>
</dbReference>
<evidence type="ECO:0000256" key="5">
    <source>
        <dbReference type="ARBA" id="ARBA00022692"/>
    </source>
</evidence>
<dbReference type="OrthoDB" id="2109654at2759"/>
<protein>
    <recommendedName>
        <fullName evidence="11">Prenyltransferase</fullName>
    </recommendedName>
</protein>
<evidence type="ECO:0000256" key="7">
    <source>
        <dbReference type="ARBA" id="ARBA00023136"/>
    </source>
</evidence>
<dbReference type="CDD" id="cd13962">
    <property type="entry name" value="PT_UbiA_UBIAD1"/>
    <property type="match status" value="1"/>
</dbReference>
<evidence type="ECO:0000256" key="6">
    <source>
        <dbReference type="ARBA" id="ARBA00022989"/>
    </source>
</evidence>
<dbReference type="InterPro" id="IPR000537">
    <property type="entry name" value="UbiA_prenyltransferase"/>
</dbReference>